<name>A0ABV7F4G1_9BURK</name>
<keyword evidence="3" id="KW-0548">Nucleotidyltransferase</keyword>
<evidence type="ECO:0000313" key="4">
    <source>
        <dbReference type="Proteomes" id="UP001595530"/>
    </source>
</evidence>
<gene>
    <name evidence="3" type="ORF">ACFOFO_18790</name>
</gene>
<feature type="domain" description="Reverse transcriptase" evidence="2">
    <location>
        <begin position="16"/>
        <end position="98"/>
    </location>
</feature>
<comment type="caution">
    <text evidence="3">The sequence shown here is derived from an EMBL/GenBank/DDBJ whole genome shotgun (WGS) entry which is preliminary data.</text>
</comment>
<dbReference type="InterPro" id="IPR043502">
    <property type="entry name" value="DNA/RNA_pol_sf"/>
</dbReference>
<dbReference type="Proteomes" id="UP001595530">
    <property type="component" value="Unassembled WGS sequence"/>
</dbReference>
<dbReference type="SUPFAM" id="SSF56672">
    <property type="entry name" value="DNA/RNA polymerases"/>
    <property type="match status" value="1"/>
</dbReference>
<dbReference type="PANTHER" id="PTHR34047:SF3">
    <property type="entry name" value="BLR2052 PROTEIN"/>
    <property type="match status" value="1"/>
</dbReference>
<dbReference type="InterPro" id="IPR051083">
    <property type="entry name" value="GrpII_Intron_Splice-Mob/Def"/>
</dbReference>
<dbReference type="RefSeq" id="WP_390329424.1">
    <property type="nucleotide sequence ID" value="NZ_JBHRTP010000062.1"/>
</dbReference>
<dbReference type="InterPro" id="IPR000477">
    <property type="entry name" value="RT_dom"/>
</dbReference>
<organism evidence="3 4">
    <name type="scientific">Undibacterium arcticum</name>
    <dbReference type="NCBI Taxonomy" id="1762892"/>
    <lineage>
        <taxon>Bacteria</taxon>
        <taxon>Pseudomonadati</taxon>
        <taxon>Pseudomonadota</taxon>
        <taxon>Betaproteobacteria</taxon>
        <taxon>Burkholderiales</taxon>
        <taxon>Oxalobacteraceae</taxon>
        <taxon>Undibacterium</taxon>
    </lineage>
</organism>
<dbReference type="CDD" id="cd01651">
    <property type="entry name" value="RT_G2_intron"/>
    <property type="match status" value="1"/>
</dbReference>
<sequence>MCSGSYHPSPVMRVEIPKANGGGVRPLGIPTVADRVAQTVGKNYLEPILEAVFDEDSYGYRPHRSAKEAIAMARTRCWRNDWVLEFDIRAFFDNLNLTCFCVQYVTTLIASGYCYTLSGGSRLRCSWKTEAGWHGTRELRKGV</sequence>
<keyword evidence="4" id="KW-1185">Reference proteome</keyword>
<accession>A0ABV7F4G1</accession>
<keyword evidence="3" id="KW-0808">Transferase</keyword>
<protein>
    <submittedName>
        <fullName evidence="3">Reverse transcriptase domain-containing protein</fullName>
    </submittedName>
</protein>
<evidence type="ECO:0000313" key="3">
    <source>
        <dbReference type="EMBL" id="MFC3109983.1"/>
    </source>
</evidence>
<keyword evidence="3" id="KW-0695">RNA-directed DNA polymerase</keyword>
<dbReference type="Pfam" id="PF00078">
    <property type="entry name" value="RVT_1"/>
    <property type="match status" value="1"/>
</dbReference>
<dbReference type="EMBL" id="JBHRTP010000062">
    <property type="protein sequence ID" value="MFC3109983.1"/>
    <property type="molecule type" value="Genomic_DNA"/>
</dbReference>
<reference evidence="4" key="1">
    <citation type="journal article" date="2019" name="Int. J. Syst. Evol. Microbiol.">
        <title>The Global Catalogue of Microorganisms (GCM) 10K type strain sequencing project: providing services to taxonomists for standard genome sequencing and annotation.</title>
        <authorList>
            <consortium name="The Broad Institute Genomics Platform"/>
            <consortium name="The Broad Institute Genome Sequencing Center for Infectious Disease"/>
            <person name="Wu L."/>
            <person name="Ma J."/>
        </authorList>
    </citation>
    <scope>NUCLEOTIDE SEQUENCE [LARGE SCALE GENOMIC DNA]</scope>
    <source>
        <strain evidence="4">KCTC 42986</strain>
    </source>
</reference>
<dbReference type="PANTHER" id="PTHR34047">
    <property type="entry name" value="NUCLEAR INTRON MATURASE 1, MITOCHONDRIAL-RELATED"/>
    <property type="match status" value="1"/>
</dbReference>
<comment type="similarity">
    <text evidence="1">Belongs to the bacterial reverse transcriptase family.</text>
</comment>
<proteinExistence type="inferred from homology"/>
<dbReference type="GO" id="GO:0003964">
    <property type="term" value="F:RNA-directed DNA polymerase activity"/>
    <property type="evidence" value="ECO:0007669"/>
    <property type="project" value="UniProtKB-KW"/>
</dbReference>
<evidence type="ECO:0000256" key="1">
    <source>
        <dbReference type="ARBA" id="ARBA00034120"/>
    </source>
</evidence>
<evidence type="ECO:0000259" key="2">
    <source>
        <dbReference type="Pfam" id="PF00078"/>
    </source>
</evidence>